<protein>
    <recommendedName>
        <fullName evidence="5">ParB-like N-terminal domain-containing protein</fullName>
    </recommendedName>
</protein>
<dbReference type="Pfam" id="PF17762">
    <property type="entry name" value="HTH_ParB"/>
    <property type="match status" value="1"/>
</dbReference>
<reference evidence="6 7" key="1">
    <citation type="journal article" date="2016" name="Nat. Commun.">
        <title>Thousands of microbial genomes shed light on interconnected biogeochemical processes in an aquifer system.</title>
        <authorList>
            <person name="Anantharaman K."/>
            <person name="Brown C.T."/>
            <person name="Hug L.A."/>
            <person name="Sharon I."/>
            <person name="Castelle C.J."/>
            <person name="Probst A.J."/>
            <person name="Thomas B.C."/>
            <person name="Singh A."/>
            <person name="Wilkins M.J."/>
            <person name="Karaoz U."/>
            <person name="Brodie E.L."/>
            <person name="Williams K.H."/>
            <person name="Hubbard S.S."/>
            <person name="Banfield J.F."/>
        </authorList>
    </citation>
    <scope>NUCLEOTIDE SEQUENCE [LARGE SCALE GENOMIC DNA]</scope>
</reference>
<comment type="caution">
    <text evidence="6">The sequence shown here is derived from an EMBL/GenBank/DDBJ whole genome shotgun (WGS) entry which is preliminary data.</text>
</comment>
<feature type="region of interest" description="Disordered" evidence="4">
    <location>
        <begin position="217"/>
        <end position="238"/>
    </location>
</feature>
<dbReference type="Proteomes" id="UP000176678">
    <property type="component" value="Unassembled WGS sequence"/>
</dbReference>
<name>A0A1F7VEV9_9BACT</name>
<proteinExistence type="inferred from homology"/>
<dbReference type="SMART" id="SM00470">
    <property type="entry name" value="ParB"/>
    <property type="match status" value="1"/>
</dbReference>
<evidence type="ECO:0000313" key="7">
    <source>
        <dbReference type="Proteomes" id="UP000176678"/>
    </source>
</evidence>
<keyword evidence="3" id="KW-0238">DNA-binding</keyword>
<dbReference type="GO" id="GO:0005694">
    <property type="term" value="C:chromosome"/>
    <property type="evidence" value="ECO:0007669"/>
    <property type="project" value="TreeGrafter"/>
</dbReference>
<dbReference type="Gene3D" id="3.90.1530.30">
    <property type="match status" value="1"/>
</dbReference>
<dbReference type="CDD" id="cd16393">
    <property type="entry name" value="SPO0J_N"/>
    <property type="match status" value="1"/>
</dbReference>
<dbReference type="InterPro" id="IPR041468">
    <property type="entry name" value="HTH_ParB/Spo0J"/>
</dbReference>
<dbReference type="STRING" id="1802410.A3H75_02390"/>
<sequence>MALGRGLSSLIPDKKTGTVLLDQPFAMSPEGRLVEIPLRLIDPNPFQPRKEFGKEELRSLADSIAEKGLLQPIVVSPHGEGRYHVVVGERRLRAMELLGKDKIPAIVRSVQDQEKLELAIIENVQRRDLNPMERGEAYHQLREEFGLSIDDLIQKTGESRSVIHALLLFMKVPKEMQEAIRAGKLNYKKARALAHALSDKPDELMALWREAERTGMSAAELEQEAPRRSGKKQTYTSPTIIEKEKELEKVFGTRVRISSGRDGKYTIGIELYSQKDLFETIDRLLRLP</sequence>
<dbReference type="EMBL" id="MGES01000017">
    <property type="protein sequence ID" value="OGL89029.1"/>
    <property type="molecule type" value="Genomic_DNA"/>
</dbReference>
<dbReference type="PANTHER" id="PTHR33375">
    <property type="entry name" value="CHROMOSOME-PARTITIONING PROTEIN PARB-RELATED"/>
    <property type="match status" value="1"/>
</dbReference>
<evidence type="ECO:0000313" key="6">
    <source>
        <dbReference type="EMBL" id="OGL89029.1"/>
    </source>
</evidence>
<dbReference type="AlphaFoldDB" id="A0A1F7VEV9"/>
<dbReference type="GO" id="GO:0003677">
    <property type="term" value="F:DNA binding"/>
    <property type="evidence" value="ECO:0007669"/>
    <property type="project" value="UniProtKB-KW"/>
</dbReference>
<dbReference type="FunFam" id="1.10.10.2830:FF:000001">
    <property type="entry name" value="Chromosome partitioning protein ParB"/>
    <property type="match status" value="1"/>
</dbReference>
<evidence type="ECO:0000256" key="4">
    <source>
        <dbReference type="SAM" id="MobiDB-lite"/>
    </source>
</evidence>
<accession>A0A1F7VEV9</accession>
<evidence type="ECO:0000256" key="1">
    <source>
        <dbReference type="ARBA" id="ARBA00006295"/>
    </source>
</evidence>
<dbReference type="InterPro" id="IPR050336">
    <property type="entry name" value="Chromosome_partition/occlusion"/>
</dbReference>
<dbReference type="GO" id="GO:0045881">
    <property type="term" value="P:positive regulation of sporulation resulting in formation of a cellular spore"/>
    <property type="evidence" value="ECO:0007669"/>
    <property type="project" value="TreeGrafter"/>
</dbReference>
<dbReference type="SUPFAM" id="SSF110849">
    <property type="entry name" value="ParB/Sulfiredoxin"/>
    <property type="match status" value="1"/>
</dbReference>
<dbReference type="NCBIfam" id="TIGR00180">
    <property type="entry name" value="parB_part"/>
    <property type="match status" value="1"/>
</dbReference>
<feature type="domain" description="ParB-like N-terminal" evidence="5">
    <location>
        <begin position="34"/>
        <end position="124"/>
    </location>
</feature>
<evidence type="ECO:0000259" key="5">
    <source>
        <dbReference type="SMART" id="SM00470"/>
    </source>
</evidence>
<dbReference type="FunFam" id="3.90.1530.30:FF:000001">
    <property type="entry name" value="Chromosome partitioning protein ParB"/>
    <property type="match status" value="1"/>
</dbReference>
<gene>
    <name evidence="6" type="ORF">A3H75_02390</name>
</gene>
<dbReference type="Pfam" id="PF02195">
    <property type="entry name" value="ParB_N"/>
    <property type="match status" value="1"/>
</dbReference>
<dbReference type="InterPro" id="IPR004437">
    <property type="entry name" value="ParB/RepB/Spo0J"/>
</dbReference>
<dbReference type="Gene3D" id="1.10.10.2830">
    <property type="match status" value="1"/>
</dbReference>
<keyword evidence="2" id="KW-0159">Chromosome partition</keyword>
<dbReference type="GO" id="GO:0007059">
    <property type="term" value="P:chromosome segregation"/>
    <property type="evidence" value="ECO:0007669"/>
    <property type="project" value="UniProtKB-KW"/>
</dbReference>
<evidence type="ECO:0000256" key="2">
    <source>
        <dbReference type="ARBA" id="ARBA00022829"/>
    </source>
</evidence>
<organism evidence="6 7">
    <name type="scientific">Candidatus Uhrbacteria bacterium RIFCSPLOWO2_02_FULL_51_9</name>
    <dbReference type="NCBI Taxonomy" id="1802410"/>
    <lineage>
        <taxon>Bacteria</taxon>
        <taxon>Candidatus Uhriibacteriota</taxon>
    </lineage>
</organism>
<dbReference type="InterPro" id="IPR036086">
    <property type="entry name" value="ParB/Sulfiredoxin_sf"/>
</dbReference>
<evidence type="ECO:0000256" key="3">
    <source>
        <dbReference type="ARBA" id="ARBA00023125"/>
    </source>
</evidence>
<dbReference type="InterPro" id="IPR003115">
    <property type="entry name" value="ParB_N"/>
</dbReference>
<comment type="similarity">
    <text evidence="1">Belongs to the ParB family.</text>
</comment>
<dbReference type="SUPFAM" id="SSF109709">
    <property type="entry name" value="KorB DNA-binding domain-like"/>
    <property type="match status" value="1"/>
</dbReference>
<dbReference type="PANTHER" id="PTHR33375:SF1">
    <property type="entry name" value="CHROMOSOME-PARTITIONING PROTEIN PARB-RELATED"/>
    <property type="match status" value="1"/>
</dbReference>